<dbReference type="EMBL" id="CAEZVN010000015">
    <property type="protein sequence ID" value="CAB4627289.1"/>
    <property type="molecule type" value="Genomic_DNA"/>
</dbReference>
<protein>
    <submittedName>
        <fullName evidence="1">Unannotated protein</fullName>
    </submittedName>
</protein>
<dbReference type="GO" id="GO:0045893">
    <property type="term" value="P:positive regulation of DNA-templated transcription"/>
    <property type="evidence" value="ECO:0007669"/>
    <property type="project" value="InterPro"/>
</dbReference>
<organism evidence="1">
    <name type="scientific">freshwater metagenome</name>
    <dbReference type="NCBI Taxonomy" id="449393"/>
    <lineage>
        <taxon>unclassified sequences</taxon>
        <taxon>metagenomes</taxon>
        <taxon>ecological metagenomes</taxon>
    </lineage>
</organism>
<sequence>MITLDLVEDKIPRSHWEMLLERRTREELEEILQERLDYIRARRAGGQADL</sequence>
<name>A0A6J6IT22_9ZZZZ</name>
<dbReference type="InterPro" id="IPR025182">
    <property type="entry name" value="RNApol-bd_RbpA"/>
</dbReference>
<dbReference type="GO" id="GO:0001000">
    <property type="term" value="F:bacterial-type RNA polymerase core enzyme binding"/>
    <property type="evidence" value="ECO:0007669"/>
    <property type="project" value="InterPro"/>
</dbReference>
<reference evidence="1" key="1">
    <citation type="submission" date="2020-05" db="EMBL/GenBank/DDBJ databases">
        <authorList>
            <person name="Chiriac C."/>
            <person name="Salcher M."/>
            <person name="Ghai R."/>
            <person name="Kavagutti S V."/>
        </authorList>
    </citation>
    <scope>NUCLEOTIDE SEQUENCE</scope>
</reference>
<evidence type="ECO:0000313" key="1">
    <source>
        <dbReference type="EMBL" id="CAB4627289.1"/>
    </source>
</evidence>
<proteinExistence type="predicted"/>
<accession>A0A6J6IT22</accession>
<gene>
    <name evidence="1" type="ORF">UFOPK2001_00302</name>
</gene>
<dbReference type="AlphaFoldDB" id="A0A6J6IT22"/>
<dbReference type="Pfam" id="PF13397">
    <property type="entry name" value="RbpA"/>
    <property type="match status" value="1"/>
</dbReference>